<evidence type="ECO:0000313" key="1">
    <source>
        <dbReference type="EMBL" id="WTP51713.1"/>
    </source>
</evidence>
<proteinExistence type="predicted"/>
<dbReference type="Proteomes" id="UP001432166">
    <property type="component" value="Chromosome"/>
</dbReference>
<dbReference type="RefSeq" id="WP_328938509.1">
    <property type="nucleotide sequence ID" value="NZ_CP108133.1"/>
</dbReference>
<organism evidence="1 2">
    <name type="scientific">Streptomyces tauricus</name>
    <dbReference type="NCBI Taxonomy" id="68274"/>
    <lineage>
        <taxon>Bacteria</taxon>
        <taxon>Bacillati</taxon>
        <taxon>Actinomycetota</taxon>
        <taxon>Actinomycetes</taxon>
        <taxon>Kitasatosporales</taxon>
        <taxon>Streptomycetaceae</taxon>
        <taxon>Streptomyces</taxon>
        <taxon>Streptomyces aurantiacus group</taxon>
    </lineage>
</organism>
<reference evidence="1" key="1">
    <citation type="submission" date="2022-10" db="EMBL/GenBank/DDBJ databases">
        <title>The complete genomes of actinobacterial strains from the NBC collection.</title>
        <authorList>
            <person name="Joergensen T.S."/>
            <person name="Alvarez Arevalo M."/>
            <person name="Sterndorff E.B."/>
            <person name="Faurdal D."/>
            <person name="Vuksanovic O."/>
            <person name="Mourched A.-S."/>
            <person name="Charusanti P."/>
            <person name="Shaw S."/>
            <person name="Blin K."/>
            <person name="Weber T."/>
        </authorList>
    </citation>
    <scope>NUCLEOTIDE SEQUENCE</scope>
    <source>
        <strain evidence="1">NBC_00189</strain>
    </source>
</reference>
<keyword evidence="2" id="KW-1185">Reference proteome</keyword>
<name>A0ABZ1JMX0_9ACTN</name>
<gene>
    <name evidence="1" type="ORF">OG288_27475</name>
</gene>
<dbReference type="EMBL" id="CP108133">
    <property type="protein sequence ID" value="WTP51713.1"/>
    <property type="molecule type" value="Genomic_DNA"/>
</dbReference>
<protein>
    <submittedName>
        <fullName evidence="1">Uncharacterized protein</fullName>
    </submittedName>
</protein>
<evidence type="ECO:0000313" key="2">
    <source>
        <dbReference type="Proteomes" id="UP001432166"/>
    </source>
</evidence>
<sequence length="66" mass="6736">MTAPPPSASPAILGGVGRAGAAHRPEWGRLPLGPYVFPRPAYDEALAAPVPLTEDPLAPLLGEGQP</sequence>
<accession>A0ABZ1JMX0</accession>